<feature type="transmembrane region" description="Helical" evidence="8">
    <location>
        <begin position="92"/>
        <end position="111"/>
    </location>
</feature>
<gene>
    <name evidence="10" type="ORF">H4W80_000233</name>
</gene>
<name>A0ABR9LMU3_9ACTN</name>
<dbReference type="EMBL" id="JADBEK010000001">
    <property type="protein sequence ID" value="MBE1581975.1"/>
    <property type="molecule type" value="Genomic_DNA"/>
</dbReference>
<dbReference type="InterPro" id="IPR036259">
    <property type="entry name" value="MFS_trans_sf"/>
</dbReference>
<dbReference type="Proteomes" id="UP000633509">
    <property type="component" value="Unassembled WGS sequence"/>
</dbReference>
<evidence type="ECO:0000259" key="9">
    <source>
        <dbReference type="PROSITE" id="PS50850"/>
    </source>
</evidence>
<dbReference type="PANTHER" id="PTHR23502:SF132">
    <property type="entry name" value="POLYAMINE TRANSPORTER 2-RELATED"/>
    <property type="match status" value="1"/>
</dbReference>
<keyword evidence="4" id="KW-1003">Cell membrane</keyword>
<dbReference type="PROSITE" id="PS50850">
    <property type="entry name" value="MFS"/>
    <property type="match status" value="1"/>
</dbReference>
<dbReference type="InterPro" id="IPR005829">
    <property type="entry name" value="Sugar_transporter_CS"/>
</dbReference>
<evidence type="ECO:0000256" key="1">
    <source>
        <dbReference type="ARBA" id="ARBA00004651"/>
    </source>
</evidence>
<feature type="transmembrane region" description="Helical" evidence="8">
    <location>
        <begin position="387"/>
        <end position="408"/>
    </location>
</feature>
<feature type="transmembrane region" description="Helical" evidence="8">
    <location>
        <begin position="180"/>
        <end position="200"/>
    </location>
</feature>
<evidence type="ECO:0000256" key="2">
    <source>
        <dbReference type="ARBA" id="ARBA00006236"/>
    </source>
</evidence>
<dbReference type="InterPro" id="IPR011701">
    <property type="entry name" value="MFS"/>
</dbReference>
<evidence type="ECO:0000256" key="4">
    <source>
        <dbReference type="ARBA" id="ARBA00022475"/>
    </source>
</evidence>
<keyword evidence="11" id="KW-1185">Reference proteome</keyword>
<protein>
    <submittedName>
        <fullName evidence="10">DHA1 family bicyclomycin/chloramphenicol resistance-like MFS transporter</fullName>
    </submittedName>
</protein>
<feature type="transmembrane region" description="Helical" evidence="8">
    <location>
        <begin position="362"/>
        <end position="381"/>
    </location>
</feature>
<evidence type="ECO:0000313" key="10">
    <source>
        <dbReference type="EMBL" id="MBE1581975.1"/>
    </source>
</evidence>
<feature type="transmembrane region" description="Helical" evidence="8">
    <location>
        <begin position="150"/>
        <end position="168"/>
    </location>
</feature>
<reference evidence="10 11" key="1">
    <citation type="submission" date="2020-10" db="EMBL/GenBank/DDBJ databases">
        <title>Sequencing the genomes of 1000 actinobacteria strains.</title>
        <authorList>
            <person name="Klenk H.-P."/>
        </authorList>
    </citation>
    <scope>NUCLEOTIDE SEQUENCE [LARGE SCALE GENOMIC DNA]</scope>
    <source>
        <strain evidence="10 11">DSM 43173</strain>
    </source>
</reference>
<organism evidence="10 11">
    <name type="scientific">Nonomuraea angiospora</name>
    <dbReference type="NCBI Taxonomy" id="46172"/>
    <lineage>
        <taxon>Bacteria</taxon>
        <taxon>Bacillati</taxon>
        <taxon>Actinomycetota</taxon>
        <taxon>Actinomycetes</taxon>
        <taxon>Streptosporangiales</taxon>
        <taxon>Streptosporangiaceae</taxon>
        <taxon>Nonomuraea</taxon>
    </lineage>
</organism>
<feature type="transmembrane region" description="Helical" evidence="8">
    <location>
        <begin position="266"/>
        <end position="285"/>
    </location>
</feature>
<evidence type="ECO:0000256" key="7">
    <source>
        <dbReference type="ARBA" id="ARBA00023136"/>
    </source>
</evidence>
<feature type="transmembrane region" description="Helical" evidence="8">
    <location>
        <begin position="57"/>
        <end position="80"/>
    </location>
</feature>
<dbReference type="InterPro" id="IPR020846">
    <property type="entry name" value="MFS_dom"/>
</dbReference>
<comment type="subcellular location">
    <subcellularLocation>
        <location evidence="1">Cell membrane</location>
        <topology evidence="1">Multi-pass membrane protein</topology>
    </subcellularLocation>
</comment>
<evidence type="ECO:0000256" key="6">
    <source>
        <dbReference type="ARBA" id="ARBA00022989"/>
    </source>
</evidence>
<comment type="similarity">
    <text evidence="2">Belongs to the major facilitator superfamily. Bcr/CmlA family.</text>
</comment>
<comment type="caution">
    <text evidence="10">The sequence shown here is derived from an EMBL/GenBank/DDBJ whole genome shotgun (WGS) entry which is preliminary data.</text>
</comment>
<keyword evidence="5 8" id="KW-0812">Transmembrane</keyword>
<feature type="domain" description="Major facilitator superfamily (MFS) profile" evidence="9">
    <location>
        <begin position="26"/>
        <end position="412"/>
    </location>
</feature>
<proteinExistence type="inferred from homology"/>
<evidence type="ECO:0000313" key="11">
    <source>
        <dbReference type="Proteomes" id="UP000633509"/>
    </source>
</evidence>
<evidence type="ECO:0000256" key="8">
    <source>
        <dbReference type="SAM" id="Phobius"/>
    </source>
</evidence>
<evidence type="ECO:0000256" key="5">
    <source>
        <dbReference type="ARBA" id="ARBA00022692"/>
    </source>
</evidence>
<dbReference type="PROSITE" id="PS00216">
    <property type="entry name" value="SUGAR_TRANSPORT_1"/>
    <property type="match status" value="1"/>
</dbReference>
<dbReference type="RefSeq" id="WP_192783334.1">
    <property type="nucleotide sequence ID" value="NZ_JADBEK010000001.1"/>
</dbReference>
<feature type="transmembrane region" description="Helical" evidence="8">
    <location>
        <begin position="230"/>
        <end position="254"/>
    </location>
</feature>
<keyword evidence="3" id="KW-0813">Transport</keyword>
<dbReference type="Pfam" id="PF07690">
    <property type="entry name" value="MFS_1"/>
    <property type="match status" value="1"/>
</dbReference>
<keyword evidence="6 8" id="KW-1133">Transmembrane helix</keyword>
<sequence length="417" mass="42016">MTMSSTTPASNRTAVPAQPRRTRRAVMLLLSALTGLGPLSMDLYLPALPAVTAELRARASVTQLSVTACLAGLALGQLLIGPLSDRWGRRRPLLAGLACYAAATLACALAPTAALLIAARLAQGLAAAAGIVIARAVLTDLHSDGRLARALSTLAMISGVAPVLGPVLGGQLLRLTDWRGVFAVLAAAGLALAVLSAWAIPETLPANRRHTGGLTDTLRPMRALLGDRRFAGALIAYGLISGTLFVYVAGFPFVVQDTFGASAQTFSLIFGCNAAALILAAHLNSRLVVGRIPLDRAVAVGLTGVLATVLALLALVTPLLGGGLAAVAASQFAMMFFIGVIAPNVTALAMGSSGDAAGSASALIGAAQFLTGALTAPLAGLGGPRTAVSMAAVEVGCAALALTAFLLMRRAPASRPA</sequence>
<dbReference type="NCBIfam" id="TIGR00710">
    <property type="entry name" value="efflux_Bcr_CflA"/>
    <property type="match status" value="1"/>
</dbReference>
<accession>A0ABR9LMU3</accession>
<dbReference type="InterPro" id="IPR004812">
    <property type="entry name" value="Efflux_drug-R_Bcr/CmlA"/>
</dbReference>
<feature type="transmembrane region" description="Helical" evidence="8">
    <location>
        <begin position="297"/>
        <end position="320"/>
    </location>
</feature>
<dbReference type="Gene3D" id="1.20.1720.10">
    <property type="entry name" value="Multidrug resistance protein D"/>
    <property type="match status" value="1"/>
</dbReference>
<feature type="transmembrane region" description="Helical" evidence="8">
    <location>
        <begin position="117"/>
        <end position="138"/>
    </location>
</feature>
<feature type="transmembrane region" description="Helical" evidence="8">
    <location>
        <begin position="332"/>
        <end position="350"/>
    </location>
</feature>
<dbReference type="PANTHER" id="PTHR23502">
    <property type="entry name" value="MAJOR FACILITATOR SUPERFAMILY"/>
    <property type="match status" value="1"/>
</dbReference>
<keyword evidence="7 8" id="KW-0472">Membrane</keyword>
<dbReference type="SUPFAM" id="SSF103473">
    <property type="entry name" value="MFS general substrate transporter"/>
    <property type="match status" value="1"/>
</dbReference>
<evidence type="ECO:0000256" key="3">
    <source>
        <dbReference type="ARBA" id="ARBA00022448"/>
    </source>
</evidence>